<protein>
    <submittedName>
        <fullName evidence="1">Uncharacterized protein</fullName>
    </submittedName>
</protein>
<evidence type="ECO:0000313" key="2">
    <source>
        <dbReference type="Proteomes" id="UP000256686"/>
    </source>
</evidence>
<comment type="caution">
    <text evidence="1">The sequence shown here is derived from an EMBL/GenBank/DDBJ whole genome shotgun (WGS) entry which is preliminary data.</text>
</comment>
<dbReference type="AlphaFoldDB" id="A0A3D9C5W9"/>
<reference evidence="2" key="1">
    <citation type="submission" date="2018-06" db="EMBL/GenBank/DDBJ databases">
        <authorList>
            <person name="Lum Nde A."/>
            <person name="Hugo C."/>
        </authorList>
    </citation>
    <scope>NUCLEOTIDE SEQUENCE [LARGE SCALE GENOMIC DNA]</scope>
    <source>
        <strain evidence="2">1_F178</strain>
    </source>
</reference>
<sequence>MNNKDKMLQLVLSDEKLNSFYEFNADDFPTVEDALNSENPIVVTVAKIIEGVAGSSDRSIFKETYNEVINYLNQNIL</sequence>
<keyword evidence="2" id="KW-1185">Reference proteome</keyword>
<dbReference type="EMBL" id="QNVT01000016">
    <property type="protein sequence ID" value="REC61270.1"/>
    <property type="molecule type" value="Genomic_DNA"/>
</dbReference>
<organism evidence="1 2">
    <name type="scientific">Chryseobacterium pennae</name>
    <dbReference type="NCBI Taxonomy" id="2258962"/>
    <lineage>
        <taxon>Bacteria</taxon>
        <taxon>Pseudomonadati</taxon>
        <taxon>Bacteroidota</taxon>
        <taxon>Flavobacteriia</taxon>
        <taxon>Flavobacteriales</taxon>
        <taxon>Weeksellaceae</taxon>
        <taxon>Chryseobacterium group</taxon>
        <taxon>Chryseobacterium</taxon>
    </lineage>
</organism>
<proteinExistence type="predicted"/>
<evidence type="ECO:0000313" key="1">
    <source>
        <dbReference type="EMBL" id="REC61270.1"/>
    </source>
</evidence>
<gene>
    <name evidence="1" type="ORF">DRF65_16255</name>
</gene>
<name>A0A3D9C5W9_9FLAO</name>
<dbReference type="Proteomes" id="UP000256686">
    <property type="component" value="Unassembled WGS sequence"/>
</dbReference>
<accession>A0A3D9C5W9</accession>